<sequence>MNSKYQNMSSRYHPQNQSIIEELRKYPGMNMSLDRMEKNQRMLDHKLDQNRKHRPHYSKQVPRRTLRSMEKPKDVPDKGTTFLTEVIKKSPFLKENMPTLDPKYDSKMNLRRLGKGAQTPNISTVRFKERMTPSGNKSINNFFKKERLISNCRKKICRETIKDMKSQRKALIRKLVSKYSPVLTELNKSFKKAPDILSKQFNKSFYELKKRHIFRKIQSDVDSKFNQAVLIKTLCKKNGDFLTNKMKMLREFQ</sequence>
<dbReference type="EMBL" id="CAMPGE010009293">
    <property type="protein sequence ID" value="CAI2368164.1"/>
    <property type="molecule type" value="Genomic_DNA"/>
</dbReference>
<dbReference type="AlphaFoldDB" id="A0AAD1UN59"/>
<feature type="compositionally biased region" description="Basic residues" evidence="1">
    <location>
        <begin position="51"/>
        <end position="66"/>
    </location>
</feature>
<evidence type="ECO:0000256" key="1">
    <source>
        <dbReference type="SAM" id="MobiDB-lite"/>
    </source>
</evidence>
<evidence type="ECO:0000313" key="2">
    <source>
        <dbReference type="EMBL" id="CAI2368164.1"/>
    </source>
</evidence>
<proteinExistence type="predicted"/>
<accession>A0AAD1UN59</accession>
<feature type="compositionally biased region" description="Basic and acidic residues" evidence="1">
    <location>
        <begin position="67"/>
        <end position="77"/>
    </location>
</feature>
<gene>
    <name evidence="2" type="ORF">ECRASSUSDP1_LOCUS9454</name>
</gene>
<dbReference type="Proteomes" id="UP001295684">
    <property type="component" value="Unassembled WGS sequence"/>
</dbReference>
<reference evidence="2" key="1">
    <citation type="submission" date="2023-07" db="EMBL/GenBank/DDBJ databases">
        <authorList>
            <consortium name="AG Swart"/>
            <person name="Singh M."/>
            <person name="Singh A."/>
            <person name="Seah K."/>
            <person name="Emmerich C."/>
        </authorList>
    </citation>
    <scope>NUCLEOTIDE SEQUENCE</scope>
    <source>
        <strain evidence="2">DP1</strain>
    </source>
</reference>
<organism evidence="2 3">
    <name type="scientific">Euplotes crassus</name>
    <dbReference type="NCBI Taxonomy" id="5936"/>
    <lineage>
        <taxon>Eukaryota</taxon>
        <taxon>Sar</taxon>
        <taxon>Alveolata</taxon>
        <taxon>Ciliophora</taxon>
        <taxon>Intramacronucleata</taxon>
        <taxon>Spirotrichea</taxon>
        <taxon>Hypotrichia</taxon>
        <taxon>Euplotida</taxon>
        <taxon>Euplotidae</taxon>
        <taxon>Moneuplotes</taxon>
    </lineage>
</organism>
<keyword evidence="3" id="KW-1185">Reference proteome</keyword>
<protein>
    <submittedName>
        <fullName evidence="2">Uncharacterized protein</fullName>
    </submittedName>
</protein>
<evidence type="ECO:0000313" key="3">
    <source>
        <dbReference type="Proteomes" id="UP001295684"/>
    </source>
</evidence>
<feature type="region of interest" description="Disordered" evidence="1">
    <location>
        <begin position="45"/>
        <end position="79"/>
    </location>
</feature>
<comment type="caution">
    <text evidence="2">The sequence shown here is derived from an EMBL/GenBank/DDBJ whole genome shotgun (WGS) entry which is preliminary data.</text>
</comment>
<name>A0AAD1UN59_EUPCR</name>